<dbReference type="PROSITE" id="PS50156">
    <property type="entry name" value="SSD"/>
    <property type="match status" value="1"/>
</dbReference>
<feature type="transmembrane region" description="Helical" evidence="9">
    <location>
        <begin position="475"/>
        <end position="502"/>
    </location>
</feature>
<evidence type="ECO:0000256" key="9">
    <source>
        <dbReference type="SAM" id="Phobius"/>
    </source>
</evidence>
<feature type="transmembrane region" description="Helical" evidence="9">
    <location>
        <begin position="927"/>
        <end position="955"/>
    </location>
</feature>
<evidence type="ECO:0000256" key="8">
    <source>
        <dbReference type="ARBA" id="ARBA00023136"/>
    </source>
</evidence>
<dbReference type="NCBIfam" id="TIGR00915">
    <property type="entry name" value="2A0602"/>
    <property type="match status" value="1"/>
</dbReference>
<feature type="transmembrane region" description="Helical" evidence="9">
    <location>
        <begin position="899"/>
        <end position="920"/>
    </location>
</feature>
<keyword evidence="6 9" id="KW-0812">Transmembrane</keyword>
<name>A0A848IVH6_9BACT</name>
<dbReference type="Gene3D" id="1.20.1640.10">
    <property type="entry name" value="Multidrug efflux transporter AcrB transmembrane domain"/>
    <property type="match status" value="2"/>
</dbReference>
<keyword evidence="8 9" id="KW-0472">Membrane</keyword>
<feature type="transmembrane region" description="Helical" evidence="9">
    <location>
        <begin position="372"/>
        <end position="393"/>
    </location>
</feature>
<gene>
    <name evidence="11" type="ORF">HH304_02665</name>
</gene>
<feature type="transmembrane region" description="Helical" evidence="9">
    <location>
        <begin position="874"/>
        <end position="893"/>
    </location>
</feature>
<dbReference type="GO" id="GO:0042910">
    <property type="term" value="F:xenobiotic transmembrane transporter activity"/>
    <property type="evidence" value="ECO:0007669"/>
    <property type="project" value="TreeGrafter"/>
</dbReference>
<evidence type="ECO:0000256" key="1">
    <source>
        <dbReference type="ARBA" id="ARBA00004429"/>
    </source>
</evidence>
<dbReference type="Gene3D" id="3.30.2090.10">
    <property type="entry name" value="Multidrug efflux transporter AcrB TolC docking domain, DN and DC subdomains"/>
    <property type="match status" value="2"/>
</dbReference>
<evidence type="ECO:0000256" key="6">
    <source>
        <dbReference type="ARBA" id="ARBA00022692"/>
    </source>
</evidence>
<feature type="transmembrane region" description="Helical" evidence="9">
    <location>
        <begin position="443"/>
        <end position="463"/>
    </location>
</feature>
<evidence type="ECO:0000313" key="12">
    <source>
        <dbReference type="Proteomes" id="UP000559010"/>
    </source>
</evidence>
<dbReference type="Gene3D" id="3.30.70.1440">
    <property type="entry name" value="Multidrug efflux transporter AcrB pore domain"/>
    <property type="match status" value="1"/>
</dbReference>
<dbReference type="RefSeq" id="WP_169677917.1">
    <property type="nucleotide sequence ID" value="NZ_JABBNU010000002.1"/>
</dbReference>
<dbReference type="SUPFAM" id="SSF82866">
    <property type="entry name" value="Multidrug efflux transporter AcrB transmembrane domain"/>
    <property type="match status" value="2"/>
</dbReference>
<reference evidence="11 12" key="1">
    <citation type="submission" date="2020-04" db="EMBL/GenBank/DDBJ databases">
        <title>Flammeovirgaceae bacterium KN852 isolated from deep sea.</title>
        <authorList>
            <person name="Zhang D.-C."/>
        </authorList>
    </citation>
    <scope>NUCLEOTIDE SEQUENCE [LARGE SCALE GENOMIC DNA]</scope>
    <source>
        <strain evidence="11 12">KN852</strain>
    </source>
</reference>
<feature type="domain" description="SSD" evidence="10">
    <location>
        <begin position="376"/>
        <end position="500"/>
    </location>
</feature>
<dbReference type="SUPFAM" id="SSF82693">
    <property type="entry name" value="Multidrug efflux transporter AcrB pore domain, PN1, PN2, PC1 and PC2 subdomains"/>
    <property type="match status" value="4"/>
</dbReference>
<dbReference type="GO" id="GO:0009636">
    <property type="term" value="P:response to toxic substance"/>
    <property type="evidence" value="ECO:0007669"/>
    <property type="project" value="UniProtKB-ARBA"/>
</dbReference>
<protein>
    <submittedName>
        <fullName evidence="11">Efflux RND transporter permease subunit</fullName>
    </submittedName>
</protein>
<sequence length="1056" mass="115355">MDNLDNNIFFVRRPIVAIVIAIFMVIIGGVSLLGLPIEQYPNITPPVVRVSTAFTGANSISVEQSVAAPLEQQVNGVENMLYMKSTNANDGTMSLEITFDLGTDPDMNTVFTQTRTSAATPKLPEEVKRLGVKTEKSMPNILMLITLFSPDGRYDQDFLGNYGIINVQDQLARIKGIGRVQVMGASDYSMRIWVKPDILAKLGITIPEITNAIRQQNVIVPGGKFGAEPAPKGTEFTYTVRLPDRLITEREFEEVVVRSHADGSQVKIKDIARVELGTESYNAFTRLNGKECSIISLYQAPGSNAVELVENVNQTMEALSKNFPEGIEYAVSLDATEPIVAGINEIIETLIIALALVILVVFIFIQDWRATLIPTLAIPVSLVAAFMLFPLLGFTINTLSLLGLVLAIGIVVDDAIVVVEAVQVNMDNGMAPKEATSAAMREVTAPVIATTLVMVAVFIPVAAMAGITGSLYQQFAITIAVSVVFSSINALSLSPALCSLLLKPKTESKGLLSKFFDKFNKWFDKGTDSYTGVTKVITGKFRRGIIYVLITGLAAWLVGARVPSGFLPEEDQGYFFVNIQLPNAASLQRSDDVAKKVEGILMQNENVEYVTTATGFSMLAGSFIPNTGFLFVKLKNWDDREIVANTMVRKLNMVFATTIPEAQVFAFGPPAIPGLGNGSGFSIMIQDKEGKDPVYLAKNTYAFIQAAQQRPEIGSAFTTFQAGVPQRSMELNTPKILKAGVNLNDIYSTVGAFLGGAYVNDFNRFGRLYKAYVQAEPEYRQNEKGLDLFYVKNHRGENVPISTFINIKQSSGPDYTNRFNLYRAVEVTGAPAPGFSSLDALNALEEVANEVLPENMTYSFNAMSYQEKKSSGQLGIIFAFSLFFVFLILAAQYESWSMPFAILLGTPFAVFGAMLFLFIARLFSESFLLNIFAQISLVMLIAMAAKNAILIVEFAKIKFDEGLTLFDSAVEAAKLRFRPILMTAFSFILGIFPLLMASGSGSEARKVMGMALLGGMTIATLLGVFLYPLLFVLVGKMAGYEKNREKNSKAENSINQ</sequence>
<dbReference type="Gene3D" id="3.30.70.1320">
    <property type="entry name" value="Multidrug efflux transporter AcrB pore domain like"/>
    <property type="match status" value="1"/>
</dbReference>
<dbReference type="PANTHER" id="PTHR32063">
    <property type="match status" value="1"/>
</dbReference>
<organism evidence="11 12">
    <name type="scientific">Marinigracilibium pacificum</name>
    <dbReference type="NCBI Taxonomy" id="2729599"/>
    <lineage>
        <taxon>Bacteria</taxon>
        <taxon>Pseudomonadati</taxon>
        <taxon>Bacteroidota</taxon>
        <taxon>Cytophagia</taxon>
        <taxon>Cytophagales</taxon>
        <taxon>Flammeovirgaceae</taxon>
        <taxon>Marinigracilibium</taxon>
    </lineage>
</organism>
<proteinExistence type="inferred from homology"/>
<dbReference type="SUPFAM" id="SSF82714">
    <property type="entry name" value="Multidrug efflux transporter AcrB TolC docking domain, DN and DC subdomains"/>
    <property type="match status" value="2"/>
</dbReference>
<evidence type="ECO:0000256" key="5">
    <source>
        <dbReference type="ARBA" id="ARBA00022519"/>
    </source>
</evidence>
<evidence type="ECO:0000256" key="2">
    <source>
        <dbReference type="ARBA" id="ARBA00010942"/>
    </source>
</evidence>
<feature type="transmembrane region" description="Helical" evidence="9">
    <location>
        <begin position="1007"/>
        <end position="1034"/>
    </location>
</feature>
<feature type="transmembrane region" description="Helical" evidence="9">
    <location>
        <begin position="609"/>
        <end position="632"/>
    </location>
</feature>
<dbReference type="InterPro" id="IPR000731">
    <property type="entry name" value="SSD"/>
</dbReference>
<dbReference type="FunFam" id="1.20.1640.10:FF:000001">
    <property type="entry name" value="Efflux pump membrane transporter"/>
    <property type="match status" value="1"/>
</dbReference>
<keyword evidence="12" id="KW-1185">Reference proteome</keyword>
<feature type="transmembrane region" description="Helical" evidence="9">
    <location>
        <begin position="975"/>
        <end position="995"/>
    </location>
</feature>
<evidence type="ECO:0000256" key="3">
    <source>
        <dbReference type="ARBA" id="ARBA00022448"/>
    </source>
</evidence>
<accession>A0A848IVH6</accession>
<comment type="caution">
    <text evidence="11">The sequence shown here is derived from an EMBL/GenBank/DDBJ whole genome shotgun (WGS) entry which is preliminary data.</text>
</comment>
<feature type="transmembrane region" description="Helical" evidence="9">
    <location>
        <begin position="15"/>
        <end position="37"/>
    </location>
</feature>
<dbReference type="EMBL" id="JABBNU010000002">
    <property type="protein sequence ID" value="NMM47285.1"/>
    <property type="molecule type" value="Genomic_DNA"/>
</dbReference>
<dbReference type="InterPro" id="IPR004764">
    <property type="entry name" value="MdtF-like"/>
</dbReference>
<evidence type="ECO:0000256" key="7">
    <source>
        <dbReference type="ARBA" id="ARBA00022989"/>
    </source>
</evidence>
<keyword evidence="5" id="KW-0997">Cell inner membrane</keyword>
<keyword evidence="7 9" id="KW-1133">Transmembrane helix</keyword>
<dbReference type="InterPro" id="IPR027463">
    <property type="entry name" value="AcrB_DN_DC_subdom"/>
</dbReference>
<comment type="similarity">
    <text evidence="2">Belongs to the resistance-nodulation-cell division (RND) (TC 2.A.6) family.</text>
</comment>
<keyword evidence="3" id="KW-0813">Transport</keyword>
<dbReference type="InterPro" id="IPR001036">
    <property type="entry name" value="Acrflvin-R"/>
</dbReference>
<dbReference type="Proteomes" id="UP000559010">
    <property type="component" value="Unassembled WGS sequence"/>
</dbReference>
<dbReference type="Gene3D" id="3.30.70.1430">
    <property type="entry name" value="Multidrug efflux transporter AcrB pore domain"/>
    <property type="match status" value="2"/>
</dbReference>
<feature type="transmembrane region" description="Helical" evidence="9">
    <location>
        <begin position="346"/>
        <end position="365"/>
    </location>
</feature>
<keyword evidence="4" id="KW-1003">Cell membrane</keyword>
<dbReference type="Pfam" id="PF00873">
    <property type="entry name" value="ACR_tran"/>
    <property type="match status" value="1"/>
</dbReference>
<dbReference type="GO" id="GO:0015562">
    <property type="term" value="F:efflux transmembrane transporter activity"/>
    <property type="evidence" value="ECO:0007669"/>
    <property type="project" value="InterPro"/>
</dbReference>
<dbReference type="AlphaFoldDB" id="A0A848IVH6"/>
<dbReference type="GO" id="GO:0005886">
    <property type="term" value="C:plasma membrane"/>
    <property type="evidence" value="ECO:0007669"/>
    <property type="project" value="UniProtKB-SubCell"/>
</dbReference>
<evidence type="ECO:0000256" key="4">
    <source>
        <dbReference type="ARBA" id="ARBA00022475"/>
    </source>
</evidence>
<evidence type="ECO:0000259" key="10">
    <source>
        <dbReference type="PROSITE" id="PS50156"/>
    </source>
</evidence>
<feature type="transmembrane region" description="Helical" evidence="9">
    <location>
        <begin position="544"/>
        <end position="562"/>
    </location>
</feature>
<dbReference type="PANTHER" id="PTHR32063:SF11">
    <property type="entry name" value="CATION OR DRUG EFFLUX SYSTEM PROTEIN"/>
    <property type="match status" value="1"/>
</dbReference>
<comment type="subcellular location">
    <subcellularLocation>
        <location evidence="1">Cell inner membrane</location>
        <topology evidence="1">Multi-pass membrane protein</topology>
    </subcellularLocation>
</comment>
<feature type="transmembrane region" description="Helical" evidence="9">
    <location>
        <begin position="399"/>
        <end position="422"/>
    </location>
</feature>
<dbReference type="PRINTS" id="PR00702">
    <property type="entry name" value="ACRIFLAVINRP"/>
</dbReference>
<evidence type="ECO:0000313" key="11">
    <source>
        <dbReference type="EMBL" id="NMM47285.1"/>
    </source>
</evidence>